<keyword evidence="5" id="KW-1185">Reference proteome</keyword>
<dbReference type="SUPFAM" id="SSF53448">
    <property type="entry name" value="Nucleotide-diphospho-sugar transferases"/>
    <property type="match status" value="1"/>
</dbReference>
<dbReference type="GO" id="GO:0004476">
    <property type="term" value="F:mannose-6-phosphate isomerase activity"/>
    <property type="evidence" value="ECO:0007669"/>
    <property type="project" value="UniProtKB-EC"/>
</dbReference>
<comment type="similarity">
    <text evidence="1">Belongs to the mannose-6-phosphate isomerase type 2 family.</text>
</comment>
<dbReference type="CDD" id="cd02509">
    <property type="entry name" value="GDP-M1P_Guanylyltransferase"/>
    <property type="match status" value="1"/>
</dbReference>
<dbReference type="InterPro" id="IPR049577">
    <property type="entry name" value="GMPP_N"/>
</dbReference>
<dbReference type="InterPro" id="IPR006375">
    <property type="entry name" value="Man1P_GuaTrfase/Man6P_Isoase"/>
</dbReference>
<evidence type="ECO:0000259" key="2">
    <source>
        <dbReference type="Pfam" id="PF00483"/>
    </source>
</evidence>
<dbReference type="InterPro" id="IPR029044">
    <property type="entry name" value="Nucleotide-diphossugar_trans"/>
</dbReference>
<dbReference type="SUPFAM" id="SSF159283">
    <property type="entry name" value="Guanosine diphospho-D-mannose pyrophosphorylase/mannose-6-phosphate isomerase linker domain"/>
    <property type="match status" value="1"/>
</dbReference>
<comment type="caution">
    <text evidence="4">The sequence shown here is derived from an EMBL/GenBank/DDBJ whole genome shotgun (WGS) entry which is preliminary data.</text>
</comment>
<reference evidence="4 5" key="1">
    <citation type="submission" date="2023-01" db="EMBL/GenBank/DDBJ databases">
        <title>Novel species of the genus Asticcacaulis isolated from rivers.</title>
        <authorList>
            <person name="Lu H."/>
        </authorList>
    </citation>
    <scope>NUCLEOTIDE SEQUENCE [LARGE SCALE GENOMIC DNA]</scope>
    <source>
        <strain evidence="4 5">DXS10W</strain>
    </source>
</reference>
<dbReference type="GO" id="GO:0004475">
    <property type="term" value="F:mannose-1-phosphate guanylyltransferase (GTP) activity"/>
    <property type="evidence" value="ECO:0007669"/>
    <property type="project" value="UniProtKB-EC"/>
</dbReference>
<evidence type="ECO:0000313" key="5">
    <source>
        <dbReference type="Proteomes" id="UP001216595"/>
    </source>
</evidence>
<dbReference type="Pfam" id="PF22640">
    <property type="entry name" value="ManC_GMP_beta-helix"/>
    <property type="match status" value="1"/>
</dbReference>
<name>A0ABT5I9E1_9CAUL</name>
<accession>A0ABT5I9E1</accession>
<dbReference type="EMBL" id="JAQQKW010000001">
    <property type="protein sequence ID" value="MDC7692794.1"/>
    <property type="molecule type" value="Genomic_DNA"/>
</dbReference>
<dbReference type="Proteomes" id="UP001216595">
    <property type="component" value="Unassembled WGS sequence"/>
</dbReference>
<proteinExistence type="inferred from homology"/>
<organism evidence="4 5">
    <name type="scientific">Asticcacaulis currens</name>
    <dbReference type="NCBI Taxonomy" id="2984210"/>
    <lineage>
        <taxon>Bacteria</taxon>
        <taxon>Pseudomonadati</taxon>
        <taxon>Pseudomonadota</taxon>
        <taxon>Alphaproteobacteria</taxon>
        <taxon>Caulobacterales</taxon>
        <taxon>Caulobacteraceae</taxon>
        <taxon>Asticcacaulis</taxon>
    </lineage>
</organism>
<feature type="domain" description="Nucleotidyl transferase" evidence="2">
    <location>
        <begin position="5"/>
        <end position="281"/>
    </location>
</feature>
<evidence type="ECO:0000313" key="4">
    <source>
        <dbReference type="EMBL" id="MDC7692794.1"/>
    </source>
</evidence>
<dbReference type="NCBIfam" id="TIGR01479">
    <property type="entry name" value="GMP_PMI"/>
    <property type="match status" value="1"/>
</dbReference>
<dbReference type="RefSeq" id="WP_272739580.1">
    <property type="nucleotide sequence ID" value="NZ_JAQQKW010000001.1"/>
</dbReference>
<sequence length="357" mass="37996">MKILPVIMSGGSGTRLWPLSTPEQPKQFHALATQHTMIQETALRLSGAEFLRPVVICGKSHEALAVAQLDAIGLTPQAVVLEPFARNTAAVATVAALIGEEIDPEALVLMVPADHMISKPEEFRSAISRAAPVAKDRIVTFGITPTAPETGFGYIQRGEALTDGVFGIRRFLEKPNFETAQSYVADGGYDWNAGIFLFSPAVMLEELETHQPDVLVATRDAFAGAEASGNTRMLEPESFARCPSISVDYAVMERTQRAATAPCDIGWADVGGFSELWRLGAKDGGGNHAQGSAILIDAHNCLVRADGPPVAIIGLDDIMVVSTPSGIVVAPISRAQDVKLAAEAANKLREIQETTTV</sequence>
<dbReference type="InterPro" id="IPR005835">
    <property type="entry name" value="NTP_transferase_dom"/>
</dbReference>
<dbReference type="PANTHER" id="PTHR46390:SF1">
    <property type="entry name" value="MANNOSE-1-PHOSPHATE GUANYLYLTRANSFERASE"/>
    <property type="match status" value="1"/>
</dbReference>
<keyword evidence="4" id="KW-0808">Transferase</keyword>
<protein>
    <submittedName>
        <fullName evidence="4">Mannose-1-phosphate guanylyltransferase/mannose-6-phosphate isomerase</fullName>
        <ecNumber evidence="4">2.7.7.13</ecNumber>
        <ecNumber evidence="4">5.3.1.8</ecNumber>
    </submittedName>
</protein>
<dbReference type="Gene3D" id="3.90.550.10">
    <property type="entry name" value="Spore Coat Polysaccharide Biosynthesis Protein SpsA, Chain A"/>
    <property type="match status" value="1"/>
</dbReference>
<keyword evidence="4" id="KW-0548">Nucleotidyltransferase</keyword>
<dbReference type="Pfam" id="PF00483">
    <property type="entry name" value="NTP_transferase"/>
    <property type="match status" value="1"/>
</dbReference>
<dbReference type="InterPro" id="IPR054566">
    <property type="entry name" value="ManC/GMP-like_b-helix"/>
</dbReference>
<evidence type="ECO:0000256" key="1">
    <source>
        <dbReference type="RuleBase" id="RU004190"/>
    </source>
</evidence>
<gene>
    <name evidence="4" type="ORF">PQU94_00720</name>
</gene>
<dbReference type="EC" id="2.7.7.13" evidence="4"/>
<dbReference type="InterPro" id="IPR051161">
    <property type="entry name" value="Mannose-6P_isomerase_type2"/>
</dbReference>
<dbReference type="EC" id="5.3.1.8" evidence="4"/>
<dbReference type="PANTHER" id="PTHR46390">
    <property type="entry name" value="MANNOSE-1-PHOSPHATE GUANYLYLTRANSFERASE"/>
    <property type="match status" value="1"/>
</dbReference>
<feature type="domain" description="MannoseP isomerase/GMP-like beta-helix" evidence="3">
    <location>
        <begin position="291"/>
        <end position="339"/>
    </location>
</feature>
<keyword evidence="4" id="KW-0413">Isomerase</keyword>
<evidence type="ECO:0000259" key="3">
    <source>
        <dbReference type="Pfam" id="PF22640"/>
    </source>
</evidence>